<dbReference type="AlphaFoldDB" id="A0A381WBK6"/>
<evidence type="ECO:0008006" key="4">
    <source>
        <dbReference type="Google" id="ProtNLM"/>
    </source>
</evidence>
<dbReference type="GO" id="GO:0008270">
    <property type="term" value="F:zinc ion binding"/>
    <property type="evidence" value="ECO:0007669"/>
    <property type="project" value="InterPro"/>
</dbReference>
<gene>
    <name evidence="3" type="ORF">METZ01_LOCUS102252</name>
</gene>
<organism evidence="3">
    <name type="scientific">marine metagenome</name>
    <dbReference type="NCBI Taxonomy" id="408172"/>
    <lineage>
        <taxon>unclassified sequences</taxon>
        <taxon>metagenomes</taxon>
        <taxon>ecological metagenomes</taxon>
    </lineage>
</organism>
<accession>A0A381WBK6</accession>
<name>A0A381WBK6_9ZZZZ</name>
<dbReference type="PROSITE" id="PS51347">
    <property type="entry name" value="PHOSPHOTRIESTERASE_2"/>
    <property type="match status" value="1"/>
</dbReference>
<proteinExistence type="predicted"/>
<keyword evidence="1" id="KW-0479">Metal-binding</keyword>
<dbReference type="Gene3D" id="3.20.20.140">
    <property type="entry name" value="Metal-dependent hydrolases"/>
    <property type="match status" value="1"/>
</dbReference>
<sequence>MDLTNYVRTVLGDIEPTCVGVTLPHEHTMFGWNGAEFDHRALFNFDEVVNSVVNQFLIAKKEFNLETFVDCTAPDMGRQPQVMEAVSKKSGINIVAATGFFCQSMGIPYHWRRQSIEEIAEFFVKDVKQGIFNTGIKCGIIKVSSGQDDVKFCPTEEIINGRHIGEFEQKIFAAAATAQKYTGVPITTHIDPEDWKIPKCNIGLEQLELLLENGGISEKIIIGHTFFASEQQLLEILSQGCYVQCDNIGTKWRGLDDDYAINLILKAIEKGYEDKLLISFDTFWSVMRGERDYTEQDPEIATRMPIDFLNKNYFPKMLQKGISEEIIQKITCENPIKLLTFST</sequence>
<keyword evidence="2" id="KW-0378">Hydrolase</keyword>
<dbReference type="Pfam" id="PF02126">
    <property type="entry name" value="PTE"/>
    <property type="match status" value="1"/>
</dbReference>
<dbReference type="SUPFAM" id="SSF51556">
    <property type="entry name" value="Metallo-dependent hydrolases"/>
    <property type="match status" value="1"/>
</dbReference>
<evidence type="ECO:0000256" key="1">
    <source>
        <dbReference type="ARBA" id="ARBA00022723"/>
    </source>
</evidence>
<dbReference type="InterPro" id="IPR001559">
    <property type="entry name" value="Phosphotriesterase"/>
</dbReference>
<dbReference type="PANTHER" id="PTHR10819:SF3">
    <property type="entry name" value="PHOSPHOTRIESTERASE-RELATED PROTEIN"/>
    <property type="match status" value="1"/>
</dbReference>
<dbReference type="InterPro" id="IPR032466">
    <property type="entry name" value="Metal_Hydrolase"/>
</dbReference>
<dbReference type="EMBL" id="UINC01011164">
    <property type="protein sequence ID" value="SVA49398.1"/>
    <property type="molecule type" value="Genomic_DNA"/>
</dbReference>
<dbReference type="GO" id="GO:0016787">
    <property type="term" value="F:hydrolase activity"/>
    <property type="evidence" value="ECO:0007669"/>
    <property type="project" value="UniProtKB-KW"/>
</dbReference>
<evidence type="ECO:0000256" key="2">
    <source>
        <dbReference type="ARBA" id="ARBA00022801"/>
    </source>
</evidence>
<protein>
    <recommendedName>
        <fullName evidence="4">Phosphotriesterase-related protein</fullName>
    </recommendedName>
</protein>
<evidence type="ECO:0000313" key="3">
    <source>
        <dbReference type="EMBL" id="SVA49398.1"/>
    </source>
</evidence>
<reference evidence="3" key="1">
    <citation type="submission" date="2018-05" db="EMBL/GenBank/DDBJ databases">
        <authorList>
            <person name="Lanie J.A."/>
            <person name="Ng W.-L."/>
            <person name="Kazmierczak K.M."/>
            <person name="Andrzejewski T.M."/>
            <person name="Davidsen T.M."/>
            <person name="Wayne K.J."/>
            <person name="Tettelin H."/>
            <person name="Glass J.I."/>
            <person name="Rusch D."/>
            <person name="Podicherti R."/>
            <person name="Tsui H.-C.T."/>
            <person name="Winkler M.E."/>
        </authorList>
    </citation>
    <scope>NUCLEOTIDE SEQUENCE</scope>
</reference>
<dbReference type="PANTHER" id="PTHR10819">
    <property type="entry name" value="PHOSPHOTRIESTERASE-RELATED"/>
    <property type="match status" value="1"/>
</dbReference>